<evidence type="ECO:0000313" key="2">
    <source>
        <dbReference type="EMBL" id="MPC53832.1"/>
    </source>
</evidence>
<keyword evidence="1" id="KW-0472">Membrane</keyword>
<evidence type="ECO:0000313" key="3">
    <source>
        <dbReference type="Proteomes" id="UP000324222"/>
    </source>
</evidence>
<dbReference type="Proteomes" id="UP000324222">
    <property type="component" value="Unassembled WGS sequence"/>
</dbReference>
<keyword evidence="3" id="KW-1185">Reference proteome</keyword>
<keyword evidence="1" id="KW-1133">Transmembrane helix</keyword>
<sequence>MRKRMGSKPREEFYCYGAEVTWWWWWWWWWW</sequence>
<reference evidence="2 3" key="1">
    <citation type="submission" date="2019-05" db="EMBL/GenBank/DDBJ databases">
        <title>Another draft genome of Portunus trituberculatus and its Hox gene families provides insights of decapod evolution.</title>
        <authorList>
            <person name="Jeong J.-H."/>
            <person name="Song I."/>
            <person name="Kim S."/>
            <person name="Choi T."/>
            <person name="Kim D."/>
            <person name="Ryu S."/>
            <person name="Kim W."/>
        </authorList>
    </citation>
    <scope>NUCLEOTIDE SEQUENCE [LARGE SCALE GENOMIC DNA]</scope>
    <source>
        <tissue evidence="2">Muscle</tissue>
    </source>
</reference>
<name>A0A5B7G4D6_PORTR</name>
<proteinExistence type="predicted"/>
<comment type="caution">
    <text evidence="2">The sequence shown here is derived from an EMBL/GenBank/DDBJ whole genome shotgun (WGS) entry which is preliminary data.</text>
</comment>
<dbReference type="AlphaFoldDB" id="A0A5B7G4D6"/>
<protein>
    <submittedName>
        <fullName evidence="2">Uncharacterized protein</fullName>
    </submittedName>
</protein>
<organism evidence="2 3">
    <name type="scientific">Portunus trituberculatus</name>
    <name type="common">Swimming crab</name>
    <name type="synonym">Neptunus trituberculatus</name>
    <dbReference type="NCBI Taxonomy" id="210409"/>
    <lineage>
        <taxon>Eukaryota</taxon>
        <taxon>Metazoa</taxon>
        <taxon>Ecdysozoa</taxon>
        <taxon>Arthropoda</taxon>
        <taxon>Crustacea</taxon>
        <taxon>Multicrustacea</taxon>
        <taxon>Malacostraca</taxon>
        <taxon>Eumalacostraca</taxon>
        <taxon>Eucarida</taxon>
        <taxon>Decapoda</taxon>
        <taxon>Pleocyemata</taxon>
        <taxon>Brachyura</taxon>
        <taxon>Eubrachyura</taxon>
        <taxon>Portunoidea</taxon>
        <taxon>Portunidae</taxon>
        <taxon>Portuninae</taxon>
        <taxon>Portunus</taxon>
    </lineage>
</organism>
<keyword evidence="1" id="KW-0812">Transmembrane</keyword>
<evidence type="ECO:0000256" key="1">
    <source>
        <dbReference type="SAM" id="Phobius"/>
    </source>
</evidence>
<dbReference type="EMBL" id="VSRR010011918">
    <property type="protein sequence ID" value="MPC53832.1"/>
    <property type="molecule type" value="Genomic_DNA"/>
</dbReference>
<accession>A0A5B7G4D6</accession>
<gene>
    <name evidence="2" type="ORF">E2C01_047734</name>
</gene>
<feature type="transmembrane region" description="Helical" evidence="1">
    <location>
        <begin position="12"/>
        <end position="30"/>
    </location>
</feature>